<evidence type="ECO:0000256" key="1">
    <source>
        <dbReference type="SAM" id="Coils"/>
    </source>
</evidence>
<reference evidence="3 4" key="1">
    <citation type="journal article" date="2014" name="Nat. Commun.">
        <title>Klebsormidium flaccidum genome reveals primary factors for plant terrestrial adaptation.</title>
        <authorList>
            <person name="Hori K."/>
            <person name="Maruyama F."/>
            <person name="Fujisawa T."/>
            <person name="Togashi T."/>
            <person name="Yamamoto N."/>
            <person name="Seo M."/>
            <person name="Sato S."/>
            <person name="Yamada T."/>
            <person name="Mori H."/>
            <person name="Tajima N."/>
            <person name="Moriyama T."/>
            <person name="Ikeuchi M."/>
            <person name="Watanabe M."/>
            <person name="Wada H."/>
            <person name="Kobayashi K."/>
            <person name="Saito M."/>
            <person name="Masuda T."/>
            <person name="Sasaki-Sekimoto Y."/>
            <person name="Mashiguchi K."/>
            <person name="Awai K."/>
            <person name="Shimojima M."/>
            <person name="Masuda S."/>
            <person name="Iwai M."/>
            <person name="Nobusawa T."/>
            <person name="Narise T."/>
            <person name="Kondo S."/>
            <person name="Saito H."/>
            <person name="Sato R."/>
            <person name="Murakawa M."/>
            <person name="Ihara Y."/>
            <person name="Oshima-Yamada Y."/>
            <person name="Ohtaka K."/>
            <person name="Satoh M."/>
            <person name="Sonobe K."/>
            <person name="Ishii M."/>
            <person name="Ohtani R."/>
            <person name="Kanamori-Sato M."/>
            <person name="Honoki R."/>
            <person name="Miyazaki D."/>
            <person name="Mochizuki H."/>
            <person name="Umetsu J."/>
            <person name="Higashi K."/>
            <person name="Shibata D."/>
            <person name="Kamiya Y."/>
            <person name="Sato N."/>
            <person name="Nakamura Y."/>
            <person name="Tabata S."/>
            <person name="Ida S."/>
            <person name="Kurokawa K."/>
            <person name="Ohta H."/>
        </authorList>
    </citation>
    <scope>NUCLEOTIDE SEQUENCE [LARGE SCALE GENOMIC DNA]</scope>
    <source>
        <strain evidence="3 4">NIES-2285</strain>
    </source>
</reference>
<feature type="compositionally biased region" description="Basic and acidic residues" evidence="2">
    <location>
        <begin position="74"/>
        <end position="83"/>
    </location>
</feature>
<keyword evidence="1" id="KW-0175">Coiled coil</keyword>
<protein>
    <submittedName>
        <fullName evidence="3">Uncharacterized protein</fullName>
    </submittedName>
</protein>
<name>A0A1Y1IPK8_KLENI</name>
<dbReference type="OrthoDB" id="535035at2759"/>
<accession>A0A1Y1IPK8</accession>
<evidence type="ECO:0000313" key="4">
    <source>
        <dbReference type="Proteomes" id="UP000054558"/>
    </source>
</evidence>
<gene>
    <name evidence="3" type="ORF">KFL_011300010</name>
</gene>
<evidence type="ECO:0000256" key="2">
    <source>
        <dbReference type="SAM" id="MobiDB-lite"/>
    </source>
</evidence>
<feature type="region of interest" description="Disordered" evidence="2">
    <location>
        <begin position="73"/>
        <end position="126"/>
    </location>
</feature>
<dbReference type="EMBL" id="DF238079">
    <property type="protein sequence ID" value="GAQ92770.1"/>
    <property type="molecule type" value="Genomic_DNA"/>
</dbReference>
<dbReference type="AlphaFoldDB" id="A0A1Y1IPK8"/>
<feature type="compositionally biased region" description="Basic and acidic residues" evidence="2">
    <location>
        <begin position="478"/>
        <end position="496"/>
    </location>
</feature>
<dbReference type="Proteomes" id="UP000054558">
    <property type="component" value="Unassembled WGS sequence"/>
</dbReference>
<evidence type="ECO:0000313" key="3">
    <source>
        <dbReference type="EMBL" id="GAQ92770.1"/>
    </source>
</evidence>
<proteinExistence type="predicted"/>
<feature type="compositionally biased region" description="Acidic residues" evidence="2">
    <location>
        <begin position="84"/>
        <end position="93"/>
    </location>
</feature>
<organism evidence="3 4">
    <name type="scientific">Klebsormidium nitens</name>
    <name type="common">Green alga</name>
    <name type="synonym">Ulothrix nitens</name>
    <dbReference type="NCBI Taxonomy" id="105231"/>
    <lineage>
        <taxon>Eukaryota</taxon>
        <taxon>Viridiplantae</taxon>
        <taxon>Streptophyta</taxon>
        <taxon>Klebsormidiophyceae</taxon>
        <taxon>Klebsormidiales</taxon>
        <taxon>Klebsormidiaceae</taxon>
        <taxon>Klebsormidium</taxon>
    </lineage>
</organism>
<feature type="region of interest" description="Disordered" evidence="2">
    <location>
        <begin position="478"/>
        <end position="559"/>
    </location>
</feature>
<feature type="compositionally biased region" description="Basic residues" evidence="2">
    <location>
        <begin position="514"/>
        <end position="525"/>
    </location>
</feature>
<sequence>MKSFEECCEECQEQNPFFRLGGNVVGKFAYTRDTPFIQPFESIESPWTDYIKSDSLETNIKKLYKLAQKYSKSQTEKDKKAEEESPGEEEEEEVKPKPKATARKEKASAKAAAPRPKAKGKEKTPQTAYAGDTISITLPENSIVNLDAFTLYAGLNTPIGTCPPRHVESLIDQVTVLVNGIAVAPGAQMTNFLSTALIDWYGADKIAQRQIVQQRLSNGGVKIPFKYYLNFQGNAGTAAQNLRMTVSSQSVDGIWATFQDSGTYTTNATDAVLRNTAYFTRKGTNVTDSVFSVNGVRFPSLPLTPSQIWMENLHNMGLSADIVGAMDTSLNSLTKFTQNGFFHYFKFNVDNDESTARLSSGLDTRGSASTITWQTTGGGSSTYLPTVFVECTGIMEMSDTSIEPIEEVAETVEETVEAPAAAATGKVKKPCSPEKLKQMALMREKAKLKKQAMKELTEKEKALKQKTFEERVKKVQALEKAFEPEPKPKPKPEPKAPEPAPLEESEAEVEVVKVKKVKKPKKVKKVIYESDSDSSASSESDDDAPYVQRKQKRRFQKTVRKEVAKEMAKLTAARPTQRDIMQVAARDELNSKVSKAMREMAMRSVFPE</sequence>
<keyword evidence="4" id="KW-1185">Reference proteome</keyword>
<feature type="compositionally biased region" description="Basic residues" evidence="2">
    <location>
        <begin position="549"/>
        <end position="558"/>
    </location>
</feature>
<feature type="coiled-coil region" evidence="1">
    <location>
        <begin position="439"/>
        <end position="469"/>
    </location>
</feature>